<reference evidence="1" key="1">
    <citation type="journal article" date="2017" name="Nature">
        <title>The sunflower genome provides insights into oil metabolism, flowering and Asterid evolution.</title>
        <authorList>
            <person name="Badouin H."/>
            <person name="Gouzy J."/>
            <person name="Grassa C.J."/>
            <person name="Murat F."/>
            <person name="Staton S.E."/>
            <person name="Cottret L."/>
            <person name="Lelandais-Briere C."/>
            <person name="Owens G.L."/>
            <person name="Carrere S."/>
            <person name="Mayjonade B."/>
            <person name="Legrand L."/>
            <person name="Gill N."/>
            <person name="Kane N.C."/>
            <person name="Bowers J.E."/>
            <person name="Hubner S."/>
            <person name="Bellec A."/>
            <person name="Berard A."/>
            <person name="Berges H."/>
            <person name="Blanchet N."/>
            <person name="Boniface M.C."/>
            <person name="Brunel D."/>
            <person name="Catrice O."/>
            <person name="Chaidir N."/>
            <person name="Claudel C."/>
            <person name="Donnadieu C."/>
            <person name="Faraut T."/>
            <person name="Fievet G."/>
            <person name="Helmstetter N."/>
            <person name="King M."/>
            <person name="Knapp S.J."/>
            <person name="Lai Z."/>
            <person name="Le Paslier M.C."/>
            <person name="Lippi Y."/>
            <person name="Lorenzon L."/>
            <person name="Mandel J.R."/>
            <person name="Marage G."/>
            <person name="Marchand G."/>
            <person name="Marquand E."/>
            <person name="Bret-Mestries E."/>
            <person name="Morien E."/>
            <person name="Nambeesan S."/>
            <person name="Nguyen T."/>
            <person name="Pegot-Espagnet P."/>
            <person name="Pouilly N."/>
            <person name="Raftis F."/>
            <person name="Sallet E."/>
            <person name="Schiex T."/>
            <person name="Thomas J."/>
            <person name="Vandecasteele C."/>
            <person name="Vares D."/>
            <person name="Vear F."/>
            <person name="Vautrin S."/>
            <person name="Crespi M."/>
            <person name="Mangin B."/>
            <person name="Burke J.M."/>
            <person name="Salse J."/>
            <person name="Munos S."/>
            <person name="Vincourt P."/>
            <person name="Rieseberg L.H."/>
            <person name="Langlade N.B."/>
        </authorList>
    </citation>
    <scope>NUCLEOTIDE SEQUENCE</scope>
    <source>
        <tissue evidence="1">Leaves</tissue>
    </source>
</reference>
<comment type="caution">
    <text evidence="1">The sequence shown here is derived from an EMBL/GenBank/DDBJ whole genome shotgun (WGS) entry which is preliminary data.</text>
</comment>
<evidence type="ECO:0000313" key="1">
    <source>
        <dbReference type="EMBL" id="KAF5776435.1"/>
    </source>
</evidence>
<gene>
    <name evidence="1" type="ORF">HanXRQr2_Chr12g0524251</name>
</gene>
<dbReference type="AlphaFoldDB" id="A0A9K3EN28"/>
<dbReference type="EMBL" id="MNCJ02000327">
    <property type="protein sequence ID" value="KAF5776435.1"/>
    <property type="molecule type" value="Genomic_DNA"/>
</dbReference>
<reference evidence="1" key="2">
    <citation type="submission" date="2020-06" db="EMBL/GenBank/DDBJ databases">
        <title>Helianthus annuus Genome sequencing and assembly Release 2.</title>
        <authorList>
            <person name="Gouzy J."/>
            <person name="Langlade N."/>
            <person name="Munos S."/>
        </authorList>
    </citation>
    <scope>NUCLEOTIDE SEQUENCE</scope>
    <source>
        <tissue evidence="1">Leaves</tissue>
    </source>
</reference>
<accession>A0A9K3EN28</accession>
<organism evidence="1 2">
    <name type="scientific">Helianthus annuus</name>
    <name type="common">Common sunflower</name>
    <dbReference type="NCBI Taxonomy" id="4232"/>
    <lineage>
        <taxon>Eukaryota</taxon>
        <taxon>Viridiplantae</taxon>
        <taxon>Streptophyta</taxon>
        <taxon>Embryophyta</taxon>
        <taxon>Tracheophyta</taxon>
        <taxon>Spermatophyta</taxon>
        <taxon>Magnoliopsida</taxon>
        <taxon>eudicotyledons</taxon>
        <taxon>Gunneridae</taxon>
        <taxon>Pentapetalae</taxon>
        <taxon>asterids</taxon>
        <taxon>campanulids</taxon>
        <taxon>Asterales</taxon>
        <taxon>Asteraceae</taxon>
        <taxon>Asteroideae</taxon>
        <taxon>Heliantheae alliance</taxon>
        <taxon>Heliantheae</taxon>
        <taxon>Helianthus</taxon>
    </lineage>
</organism>
<sequence>MTLMTTMTLHLLHKHALATEFRYGKKSVATLLRVSYGFAMNIFSYDLATDFPLQKNFIAKSVANFCYENICYDLATIFHCKNHA</sequence>
<evidence type="ECO:0000313" key="2">
    <source>
        <dbReference type="Proteomes" id="UP000215914"/>
    </source>
</evidence>
<protein>
    <submittedName>
        <fullName evidence="1">Uncharacterized protein</fullName>
    </submittedName>
</protein>
<keyword evidence="2" id="KW-1185">Reference proteome</keyword>
<proteinExistence type="predicted"/>
<dbReference type="Proteomes" id="UP000215914">
    <property type="component" value="Unassembled WGS sequence"/>
</dbReference>
<name>A0A9K3EN28_HELAN</name>
<dbReference type="Gramene" id="mRNA:HanXRQr2_Chr12g0524251">
    <property type="protein sequence ID" value="CDS:HanXRQr2_Chr12g0524251.1"/>
    <property type="gene ID" value="HanXRQr2_Chr12g0524251"/>
</dbReference>